<evidence type="ECO:0000313" key="11">
    <source>
        <dbReference type="Proteomes" id="UP000800036"/>
    </source>
</evidence>
<keyword evidence="4" id="KW-0547">Nucleotide-binding</keyword>
<dbReference type="Pfam" id="PF00069">
    <property type="entry name" value="Pkinase"/>
    <property type="match status" value="1"/>
</dbReference>
<dbReference type="GO" id="GO:0004674">
    <property type="term" value="F:protein serine/threonine kinase activity"/>
    <property type="evidence" value="ECO:0007669"/>
    <property type="project" value="UniProtKB-KW"/>
</dbReference>
<evidence type="ECO:0000256" key="4">
    <source>
        <dbReference type="ARBA" id="ARBA00022741"/>
    </source>
</evidence>
<dbReference type="PROSITE" id="PS50011">
    <property type="entry name" value="PROTEIN_KINASE_DOM"/>
    <property type="match status" value="1"/>
</dbReference>
<evidence type="ECO:0000259" key="9">
    <source>
        <dbReference type="PROSITE" id="PS50011"/>
    </source>
</evidence>
<name>A0A6A5VUQ9_9PLEO</name>
<gene>
    <name evidence="10" type="ORF">BU23DRAFT_97872</name>
</gene>
<dbReference type="PANTHER" id="PTHR43895">
    <property type="entry name" value="CALCIUM/CALMODULIN-DEPENDENT PROTEIN KINASE KINASE-RELATED"/>
    <property type="match status" value="1"/>
</dbReference>
<organism evidence="10 11">
    <name type="scientific">Bimuria novae-zelandiae CBS 107.79</name>
    <dbReference type="NCBI Taxonomy" id="1447943"/>
    <lineage>
        <taxon>Eukaryota</taxon>
        <taxon>Fungi</taxon>
        <taxon>Dikarya</taxon>
        <taxon>Ascomycota</taxon>
        <taxon>Pezizomycotina</taxon>
        <taxon>Dothideomycetes</taxon>
        <taxon>Pleosporomycetidae</taxon>
        <taxon>Pleosporales</taxon>
        <taxon>Massarineae</taxon>
        <taxon>Didymosphaeriaceae</taxon>
        <taxon>Bimuria</taxon>
    </lineage>
</organism>
<comment type="catalytic activity">
    <reaction evidence="7">
        <text>L-threonyl-[protein] + ATP = O-phospho-L-threonyl-[protein] + ADP + H(+)</text>
        <dbReference type="Rhea" id="RHEA:46608"/>
        <dbReference type="Rhea" id="RHEA-COMP:11060"/>
        <dbReference type="Rhea" id="RHEA-COMP:11605"/>
        <dbReference type="ChEBI" id="CHEBI:15378"/>
        <dbReference type="ChEBI" id="CHEBI:30013"/>
        <dbReference type="ChEBI" id="CHEBI:30616"/>
        <dbReference type="ChEBI" id="CHEBI:61977"/>
        <dbReference type="ChEBI" id="CHEBI:456216"/>
        <dbReference type="EC" id="2.7.11.1"/>
    </reaction>
</comment>
<dbReference type="Gene3D" id="1.10.510.10">
    <property type="entry name" value="Transferase(Phosphotransferase) domain 1"/>
    <property type="match status" value="1"/>
</dbReference>
<keyword evidence="2" id="KW-0723">Serine/threonine-protein kinase</keyword>
<evidence type="ECO:0000256" key="5">
    <source>
        <dbReference type="ARBA" id="ARBA00022777"/>
    </source>
</evidence>
<keyword evidence="3" id="KW-0808">Transferase</keyword>
<dbReference type="OrthoDB" id="504170at2759"/>
<dbReference type="PANTHER" id="PTHR43895:SF32">
    <property type="entry name" value="SERINE_THREONINE-PROTEIN KINASE CHK1"/>
    <property type="match status" value="1"/>
</dbReference>
<keyword evidence="11" id="KW-1185">Reference proteome</keyword>
<accession>A0A6A5VUQ9</accession>
<evidence type="ECO:0000256" key="7">
    <source>
        <dbReference type="ARBA" id="ARBA00047899"/>
    </source>
</evidence>
<dbReference type="EMBL" id="ML976657">
    <property type="protein sequence ID" value="KAF1979452.1"/>
    <property type="molecule type" value="Genomic_DNA"/>
</dbReference>
<evidence type="ECO:0000256" key="6">
    <source>
        <dbReference type="ARBA" id="ARBA00022840"/>
    </source>
</evidence>
<comment type="catalytic activity">
    <reaction evidence="8">
        <text>L-seryl-[protein] + ATP = O-phospho-L-seryl-[protein] + ADP + H(+)</text>
        <dbReference type="Rhea" id="RHEA:17989"/>
        <dbReference type="Rhea" id="RHEA-COMP:9863"/>
        <dbReference type="Rhea" id="RHEA-COMP:11604"/>
        <dbReference type="ChEBI" id="CHEBI:15378"/>
        <dbReference type="ChEBI" id="CHEBI:29999"/>
        <dbReference type="ChEBI" id="CHEBI:30616"/>
        <dbReference type="ChEBI" id="CHEBI:83421"/>
        <dbReference type="ChEBI" id="CHEBI:456216"/>
        <dbReference type="EC" id="2.7.11.1"/>
    </reaction>
</comment>
<reference evidence="10" key="1">
    <citation type="journal article" date="2020" name="Stud. Mycol.">
        <title>101 Dothideomycetes genomes: a test case for predicting lifestyles and emergence of pathogens.</title>
        <authorList>
            <person name="Haridas S."/>
            <person name="Albert R."/>
            <person name="Binder M."/>
            <person name="Bloem J."/>
            <person name="Labutti K."/>
            <person name="Salamov A."/>
            <person name="Andreopoulos B."/>
            <person name="Baker S."/>
            <person name="Barry K."/>
            <person name="Bills G."/>
            <person name="Bluhm B."/>
            <person name="Cannon C."/>
            <person name="Castanera R."/>
            <person name="Culley D."/>
            <person name="Daum C."/>
            <person name="Ezra D."/>
            <person name="Gonzalez J."/>
            <person name="Henrissat B."/>
            <person name="Kuo A."/>
            <person name="Liang C."/>
            <person name="Lipzen A."/>
            <person name="Lutzoni F."/>
            <person name="Magnuson J."/>
            <person name="Mondo S."/>
            <person name="Nolan M."/>
            <person name="Ohm R."/>
            <person name="Pangilinan J."/>
            <person name="Park H.-J."/>
            <person name="Ramirez L."/>
            <person name="Alfaro M."/>
            <person name="Sun H."/>
            <person name="Tritt A."/>
            <person name="Yoshinaga Y."/>
            <person name="Zwiers L.-H."/>
            <person name="Turgeon B."/>
            <person name="Goodwin S."/>
            <person name="Spatafora J."/>
            <person name="Crous P."/>
            <person name="Grigoriev I."/>
        </authorList>
    </citation>
    <scope>NUCLEOTIDE SEQUENCE</scope>
    <source>
        <strain evidence="10">CBS 107.79</strain>
    </source>
</reference>
<evidence type="ECO:0000313" key="10">
    <source>
        <dbReference type="EMBL" id="KAF1979452.1"/>
    </source>
</evidence>
<dbReference type="GO" id="GO:0007165">
    <property type="term" value="P:signal transduction"/>
    <property type="evidence" value="ECO:0007669"/>
    <property type="project" value="TreeGrafter"/>
</dbReference>
<evidence type="ECO:0000256" key="1">
    <source>
        <dbReference type="ARBA" id="ARBA00012513"/>
    </source>
</evidence>
<dbReference type="SUPFAM" id="SSF56112">
    <property type="entry name" value="Protein kinase-like (PK-like)"/>
    <property type="match status" value="1"/>
</dbReference>
<keyword evidence="5" id="KW-0418">Kinase</keyword>
<proteinExistence type="predicted"/>
<evidence type="ECO:0000256" key="2">
    <source>
        <dbReference type="ARBA" id="ARBA00022527"/>
    </source>
</evidence>
<keyword evidence="6" id="KW-0067">ATP-binding</keyword>
<dbReference type="AlphaFoldDB" id="A0A6A5VUQ9"/>
<dbReference type="InterPro" id="IPR011009">
    <property type="entry name" value="Kinase-like_dom_sf"/>
</dbReference>
<evidence type="ECO:0000256" key="8">
    <source>
        <dbReference type="ARBA" id="ARBA00048679"/>
    </source>
</evidence>
<dbReference type="EC" id="2.7.11.1" evidence="1"/>
<feature type="domain" description="Protein kinase" evidence="9">
    <location>
        <begin position="1"/>
        <end position="133"/>
    </location>
</feature>
<sequence length="166" mass="19821">MYHRPRDPHRKVVRSRGIDLQGFNGDSIKFPYTDPAIIEAWKLRNWGVKYLSYQKADIWSCGTVLFKMLTGYIPWNDRDDWTRFRSQYDYIQQRPLTFPEYITPHAQDFLRDMLLRFPRSRSNICEVAKHSWLAEYFNMLSAVQNMPIPECRKKFLMLGTNDSSAE</sequence>
<protein>
    <recommendedName>
        <fullName evidence="1">non-specific serine/threonine protein kinase</fullName>
        <ecNumber evidence="1">2.7.11.1</ecNumber>
    </recommendedName>
</protein>
<dbReference type="GO" id="GO:0005524">
    <property type="term" value="F:ATP binding"/>
    <property type="evidence" value="ECO:0007669"/>
    <property type="project" value="UniProtKB-KW"/>
</dbReference>
<evidence type="ECO:0000256" key="3">
    <source>
        <dbReference type="ARBA" id="ARBA00022679"/>
    </source>
</evidence>
<dbReference type="Proteomes" id="UP000800036">
    <property type="component" value="Unassembled WGS sequence"/>
</dbReference>
<dbReference type="InterPro" id="IPR000719">
    <property type="entry name" value="Prot_kinase_dom"/>
</dbReference>